<proteinExistence type="predicted"/>
<dbReference type="InterPro" id="IPR036856">
    <property type="entry name" value="Ald_Oxase/Xan_DH_a/b_sf"/>
</dbReference>
<dbReference type="Gene3D" id="3.90.1170.50">
    <property type="entry name" value="Aldehyde oxidase/xanthine dehydrogenase, a/b hammerhead"/>
    <property type="match status" value="1"/>
</dbReference>
<evidence type="ECO:0000313" key="5">
    <source>
        <dbReference type="Proteomes" id="UP001500689"/>
    </source>
</evidence>
<dbReference type="Pfam" id="PF01315">
    <property type="entry name" value="Ald_Xan_dh_C"/>
    <property type="match status" value="1"/>
</dbReference>
<dbReference type="PANTHER" id="PTHR11908:SF132">
    <property type="entry name" value="ALDEHYDE OXIDASE 1-RELATED"/>
    <property type="match status" value="1"/>
</dbReference>
<dbReference type="Gene3D" id="3.30.365.10">
    <property type="entry name" value="Aldehyde oxidase/xanthine dehydrogenase, molybdopterin binding domain"/>
    <property type="match status" value="4"/>
</dbReference>
<dbReference type="SMART" id="SM01008">
    <property type="entry name" value="Ald_Xan_dh_C"/>
    <property type="match status" value="1"/>
</dbReference>
<dbReference type="InterPro" id="IPR046867">
    <property type="entry name" value="AldOxase/xan_DH_MoCoBD2"/>
</dbReference>
<feature type="domain" description="Aldehyde oxidase/xanthine dehydrogenase a/b hammerhead" evidence="3">
    <location>
        <begin position="18"/>
        <end position="135"/>
    </location>
</feature>
<dbReference type="EMBL" id="BAAAZN010000005">
    <property type="protein sequence ID" value="GAA3543933.1"/>
    <property type="molecule type" value="Genomic_DNA"/>
</dbReference>
<keyword evidence="2" id="KW-0560">Oxidoreductase</keyword>
<keyword evidence="5" id="KW-1185">Reference proteome</keyword>
<dbReference type="SUPFAM" id="SSF54665">
    <property type="entry name" value="CO dehydrogenase molybdoprotein N-domain-like"/>
    <property type="match status" value="1"/>
</dbReference>
<dbReference type="PANTHER" id="PTHR11908">
    <property type="entry name" value="XANTHINE DEHYDROGENASE"/>
    <property type="match status" value="1"/>
</dbReference>
<dbReference type="RefSeq" id="WP_344859844.1">
    <property type="nucleotide sequence ID" value="NZ_BAAAZN010000005.1"/>
</dbReference>
<sequence length="760" mass="80017">MPGKTQRWPKTDGFAYAGGTVTYLDDLRPPGLLHMAVVRSTRAGARLSTVDLSEAKRVPGVVRTLDGREAALHLNPIPYAMGDPELVGARRDRLLALAVDEVRYAGEPIAVVVAESPRAARAGASAASAAYEDLPDRGPDLLAGNEFRRGDPDTALASAPQRFEVTFSIDRSTSAPLEPRGYVAGWDERAGRLTVHAAHQQPFLLRAELAEVFGLAETAIRVVVPPVGGSFGLKMAGQPEEPLVCLMSMLCRRPVKWIESRAECFLAGAREQVHRVQAGFDRDGRVVAFRDEITIPVGAGSATPGWRQAYVSAATLPTAYAVPHVAISAKVLTTPLPPWQSCRGYGKETAVLVMERTMDLVARHTGLDPVEVRRRNLITPESMPYRMPSGYLVDSGDFPALLDKALRAADYRQSGAGSAEGLDGVGLAFEVTPEGGGHASGPLDGRQATSALPEAATVRLEPDGQIVVLSGVTNPGGGNDTSLAGLAAAELGVSRDRVTVVQGDTDRCPPGTGNASSRGTAVGGAAVVLAARDLAGALCKAAAAHEGVPAEEVSLRDGRVQLPHRVLGLDELSRVVDRDALSVTRTYRPETLRGPHETTAYRHSYPYFSSGAYVARVRVDPATGVVRVLALTAVHDCGRVIDEVLVEGQLQGAIAMGVGLALSESSLFDDDGTARSRSFKEYLIPRANDLPSFHIGHHETPAPGTLLGAKGAGEAGVGGALAAVANAVDNALAGHGAVVMTVPLTPPRVLDLLYRPGVRR</sequence>
<dbReference type="Proteomes" id="UP001500689">
    <property type="component" value="Unassembled WGS sequence"/>
</dbReference>
<reference evidence="5" key="1">
    <citation type="journal article" date="2019" name="Int. J. Syst. Evol. Microbiol.">
        <title>The Global Catalogue of Microorganisms (GCM) 10K type strain sequencing project: providing services to taxonomists for standard genome sequencing and annotation.</title>
        <authorList>
            <consortium name="The Broad Institute Genomics Platform"/>
            <consortium name="The Broad Institute Genome Sequencing Center for Infectious Disease"/>
            <person name="Wu L."/>
            <person name="Ma J."/>
        </authorList>
    </citation>
    <scope>NUCLEOTIDE SEQUENCE [LARGE SCALE GENOMIC DNA]</scope>
    <source>
        <strain evidence="5">JCM 16898</strain>
    </source>
</reference>
<dbReference type="Pfam" id="PF20256">
    <property type="entry name" value="MoCoBD_2"/>
    <property type="match status" value="1"/>
</dbReference>
<accession>A0ABP6W1Q8</accession>
<dbReference type="InterPro" id="IPR016208">
    <property type="entry name" value="Ald_Oxase/xanthine_DH-like"/>
</dbReference>
<dbReference type="InterPro" id="IPR008274">
    <property type="entry name" value="AldOxase/xan_DH_MoCoBD1"/>
</dbReference>
<comment type="caution">
    <text evidence="4">The sequence shown here is derived from an EMBL/GenBank/DDBJ whole genome shotgun (WGS) entry which is preliminary data.</text>
</comment>
<evidence type="ECO:0000259" key="3">
    <source>
        <dbReference type="SMART" id="SM01008"/>
    </source>
</evidence>
<keyword evidence="1" id="KW-0500">Molybdenum</keyword>
<name>A0ABP6W1Q8_9PSEU</name>
<organism evidence="4 5">
    <name type="scientific">Amycolatopsis ultiminotia</name>
    <dbReference type="NCBI Taxonomy" id="543629"/>
    <lineage>
        <taxon>Bacteria</taxon>
        <taxon>Bacillati</taxon>
        <taxon>Actinomycetota</taxon>
        <taxon>Actinomycetes</taxon>
        <taxon>Pseudonocardiales</taxon>
        <taxon>Pseudonocardiaceae</taxon>
        <taxon>Amycolatopsis</taxon>
    </lineage>
</organism>
<dbReference type="InterPro" id="IPR037165">
    <property type="entry name" value="AldOxase/xan_DH_Mopterin-bd_sf"/>
</dbReference>
<gene>
    <name evidence="4" type="ORF">GCM10022222_29490</name>
</gene>
<dbReference type="InterPro" id="IPR000674">
    <property type="entry name" value="Ald_Oxase/Xan_DH_a/b"/>
</dbReference>
<evidence type="ECO:0000256" key="1">
    <source>
        <dbReference type="ARBA" id="ARBA00022505"/>
    </source>
</evidence>
<dbReference type="SUPFAM" id="SSF56003">
    <property type="entry name" value="Molybdenum cofactor-binding domain"/>
    <property type="match status" value="1"/>
</dbReference>
<protein>
    <submittedName>
        <fullName evidence="4">Xanthine dehydrogenase family protein molybdopterin-binding subunit</fullName>
    </submittedName>
</protein>
<evidence type="ECO:0000313" key="4">
    <source>
        <dbReference type="EMBL" id="GAA3543933.1"/>
    </source>
</evidence>
<dbReference type="Pfam" id="PF02738">
    <property type="entry name" value="MoCoBD_1"/>
    <property type="match status" value="1"/>
</dbReference>
<evidence type="ECO:0000256" key="2">
    <source>
        <dbReference type="ARBA" id="ARBA00023002"/>
    </source>
</evidence>